<name>A0A0D0S9S9_PSEFL</name>
<protein>
    <submittedName>
        <fullName evidence="1">Uncharacterized protein</fullName>
    </submittedName>
</protein>
<sequence>MAKGMDSKKAAKKKPAKTADEKRADKKAKKSETGLFGH</sequence>
<dbReference type="AlphaFoldDB" id="A0A0D0S9S9"/>
<dbReference type="PATRIC" id="fig|294.125.peg.5192"/>
<proteinExistence type="predicted"/>
<evidence type="ECO:0000313" key="2">
    <source>
        <dbReference type="Proteomes" id="UP000032210"/>
    </source>
</evidence>
<comment type="caution">
    <text evidence="1">The sequence shown here is derived from an EMBL/GenBank/DDBJ whole genome shotgun (WGS) entry which is preliminary data.</text>
</comment>
<reference evidence="1 2" key="1">
    <citation type="submission" date="2015-01" db="EMBL/GenBank/DDBJ databases">
        <title>Genome sequence of the beneficial rhizobacterium Pseudomonas fluorescens 2-79.</title>
        <authorList>
            <person name="Thuermer A."/>
            <person name="Daniel R."/>
        </authorList>
    </citation>
    <scope>NUCLEOTIDE SEQUENCE [LARGE SCALE GENOMIC DNA]</scope>
    <source>
        <strain evidence="1 2">2-79</strain>
    </source>
</reference>
<organism evidence="1 2">
    <name type="scientific">Pseudomonas fluorescens</name>
    <dbReference type="NCBI Taxonomy" id="294"/>
    <lineage>
        <taxon>Bacteria</taxon>
        <taxon>Pseudomonadati</taxon>
        <taxon>Pseudomonadota</taxon>
        <taxon>Gammaproteobacteria</taxon>
        <taxon>Pseudomonadales</taxon>
        <taxon>Pseudomonadaceae</taxon>
        <taxon>Pseudomonas</taxon>
    </lineage>
</organism>
<dbReference type="EMBL" id="JXCQ01000079">
    <property type="protein sequence ID" value="KIR19073.1"/>
    <property type="molecule type" value="Genomic_DNA"/>
</dbReference>
<evidence type="ECO:0000313" key="1">
    <source>
        <dbReference type="EMBL" id="KIR19073.1"/>
    </source>
</evidence>
<accession>A0A0D0S9S9</accession>
<dbReference type="Proteomes" id="UP000032210">
    <property type="component" value="Unassembled WGS sequence"/>
</dbReference>
<gene>
    <name evidence="1" type="ORF">PFLU3_50530</name>
</gene>